<organism evidence="2 3">
    <name type="scientific">Elsinoe australis</name>
    <dbReference type="NCBI Taxonomy" id="40998"/>
    <lineage>
        <taxon>Eukaryota</taxon>
        <taxon>Fungi</taxon>
        <taxon>Dikarya</taxon>
        <taxon>Ascomycota</taxon>
        <taxon>Pezizomycotina</taxon>
        <taxon>Dothideomycetes</taxon>
        <taxon>Dothideomycetidae</taxon>
        <taxon>Myriangiales</taxon>
        <taxon>Elsinoaceae</taxon>
        <taxon>Elsinoe</taxon>
    </lineage>
</organism>
<evidence type="ECO:0000256" key="1">
    <source>
        <dbReference type="SAM" id="MobiDB-lite"/>
    </source>
</evidence>
<dbReference type="Proteomes" id="UP000243723">
    <property type="component" value="Unassembled WGS sequence"/>
</dbReference>
<evidence type="ECO:0000313" key="2">
    <source>
        <dbReference type="EMBL" id="PSK46468.1"/>
    </source>
</evidence>
<dbReference type="AlphaFoldDB" id="A0A2P7ZE21"/>
<protein>
    <submittedName>
        <fullName evidence="2">Uncharacterized protein</fullName>
    </submittedName>
</protein>
<comment type="caution">
    <text evidence="2">The sequence shown here is derived from an EMBL/GenBank/DDBJ whole genome shotgun (WGS) entry which is preliminary data.</text>
</comment>
<evidence type="ECO:0000313" key="3">
    <source>
        <dbReference type="Proteomes" id="UP000243723"/>
    </source>
</evidence>
<gene>
    <name evidence="2" type="ORF">B9Z65_5436</name>
</gene>
<reference evidence="2 3" key="1">
    <citation type="submission" date="2017-05" db="EMBL/GenBank/DDBJ databases">
        <title>Draft genome sequence of Elsinoe australis.</title>
        <authorList>
            <person name="Cheng Q."/>
        </authorList>
    </citation>
    <scope>NUCLEOTIDE SEQUENCE [LARGE SCALE GENOMIC DNA]</scope>
    <source>
        <strain evidence="2 3">NL1</strain>
    </source>
</reference>
<proteinExistence type="predicted"/>
<dbReference type="EMBL" id="NHZQ01000236">
    <property type="protein sequence ID" value="PSK46468.1"/>
    <property type="molecule type" value="Genomic_DNA"/>
</dbReference>
<feature type="compositionally biased region" description="Pro residues" evidence="1">
    <location>
        <begin position="110"/>
        <end position="123"/>
    </location>
</feature>
<name>A0A2P7ZE21_9PEZI</name>
<sequence length="274" mass="28318">MYSPVPARSADFCNSNVYAYATETSAIPINGTTYTSPSVYITYNNIEYISAFSSGEVSSSTTFKLESLVVSVDPWDVSTDPPQLLTVADALTKPATQETHQLTRPVPITAEPPAPSKPGPAPAVPTMSAGPDPRPTSGILPGLPSKDDPLVDNGNEPSIPVGSKNEHPSHTPDGDGQPPSQPPATSPVNSPDGPQQGPPPERAPDPRPVHDSISPSGTGNAAAAPIAESSRGIGGFIASMIAQPPFQGNIGSTKPEQNGINEVEPCITQRRGGC</sequence>
<accession>A0A2P7ZE21</accession>
<feature type="region of interest" description="Disordered" evidence="1">
    <location>
        <begin position="247"/>
        <end position="274"/>
    </location>
</feature>
<keyword evidence="3" id="KW-1185">Reference proteome</keyword>
<feature type="compositionally biased region" description="Basic and acidic residues" evidence="1">
    <location>
        <begin position="164"/>
        <end position="173"/>
    </location>
</feature>
<feature type="region of interest" description="Disordered" evidence="1">
    <location>
        <begin position="94"/>
        <end position="227"/>
    </location>
</feature>
<feature type="compositionally biased region" description="Polar residues" evidence="1">
    <location>
        <begin position="249"/>
        <end position="260"/>
    </location>
</feature>